<protein>
    <submittedName>
        <fullName evidence="2">DUF1801 domain-containing protein</fullName>
    </submittedName>
</protein>
<sequence>MTPSEQIDAYIAALADWRGPMLSRVRKAFLAADPGVTEHFKYKGSPVWECDGQLAVGNAHAGKVKLTLARGASLDDPDRLFNNGNGKVWKAIDIFESDTLDEKALIALVQRAVAFNRAKKAK</sequence>
<dbReference type="Pfam" id="PF08818">
    <property type="entry name" value="DUF1801"/>
    <property type="match status" value="1"/>
</dbReference>
<evidence type="ECO:0000313" key="2">
    <source>
        <dbReference type="EMBL" id="WEK03184.1"/>
    </source>
</evidence>
<proteinExistence type="predicted"/>
<feature type="domain" description="YdhG-like" evidence="1">
    <location>
        <begin position="20"/>
        <end position="113"/>
    </location>
</feature>
<evidence type="ECO:0000259" key="1">
    <source>
        <dbReference type="Pfam" id="PF08818"/>
    </source>
</evidence>
<dbReference type="Proteomes" id="UP001217476">
    <property type="component" value="Chromosome"/>
</dbReference>
<dbReference type="EMBL" id="CP119312">
    <property type="protein sequence ID" value="WEK03184.1"/>
    <property type="molecule type" value="Genomic_DNA"/>
</dbReference>
<accession>A0AAJ5VTS4</accession>
<organism evidence="2 3">
    <name type="scientific">Candidatus Devosia phytovorans</name>
    <dbReference type="NCBI Taxonomy" id="3121372"/>
    <lineage>
        <taxon>Bacteria</taxon>
        <taxon>Pseudomonadati</taxon>
        <taxon>Pseudomonadota</taxon>
        <taxon>Alphaproteobacteria</taxon>
        <taxon>Hyphomicrobiales</taxon>
        <taxon>Devosiaceae</taxon>
        <taxon>Devosia</taxon>
    </lineage>
</organism>
<dbReference type="Gene3D" id="3.90.1150.200">
    <property type="match status" value="1"/>
</dbReference>
<reference evidence="2" key="1">
    <citation type="submission" date="2023-03" db="EMBL/GenBank/DDBJ databases">
        <title>Andean soil-derived lignocellulolytic bacterial consortium as a source of novel taxa and putative plastic-active enzymes.</title>
        <authorList>
            <person name="Diaz-Garcia L."/>
            <person name="Chuvochina M."/>
            <person name="Feuerriegel G."/>
            <person name="Bunk B."/>
            <person name="Sproer C."/>
            <person name="Streit W.R."/>
            <person name="Rodriguez L.M."/>
            <person name="Overmann J."/>
            <person name="Jimenez D.J."/>
        </authorList>
    </citation>
    <scope>NUCLEOTIDE SEQUENCE</scope>
    <source>
        <strain evidence="2">MAG 4196</strain>
    </source>
</reference>
<dbReference type="AlphaFoldDB" id="A0AAJ5VTS4"/>
<name>A0AAJ5VTS4_9HYPH</name>
<dbReference type="SUPFAM" id="SSF159888">
    <property type="entry name" value="YdhG-like"/>
    <property type="match status" value="1"/>
</dbReference>
<gene>
    <name evidence="2" type="ORF">P0Y65_13345</name>
</gene>
<dbReference type="InterPro" id="IPR014922">
    <property type="entry name" value="YdhG-like"/>
</dbReference>
<evidence type="ECO:0000313" key="3">
    <source>
        <dbReference type="Proteomes" id="UP001217476"/>
    </source>
</evidence>